<dbReference type="PANTHER" id="PTHR43798:SF31">
    <property type="entry name" value="AB HYDROLASE SUPERFAMILY PROTEIN YCLE"/>
    <property type="match status" value="1"/>
</dbReference>
<evidence type="ECO:0000256" key="2">
    <source>
        <dbReference type="SAM" id="MobiDB-lite"/>
    </source>
</evidence>
<evidence type="ECO:0000256" key="1">
    <source>
        <dbReference type="ARBA" id="ARBA00022801"/>
    </source>
</evidence>
<evidence type="ECO:0000259" key="3">
    <source>
        <dbReference type="Pfam" id="PF12697"/>
    </source>
</evidence>
<dbReference type="InterPro" id="IPR029058">
    <property type="entry name" value="AB_hydrolase_fold"/>
</dbReference>
<dbReference type="RefSeq" id="WP_364586765.1">
    <property type="nucleotide sequence ID" value="NZ_JBFAQK010000001.1"/>
</dbReference>
<evidence type="ECO:0000313" key="5">
    <source>
        <dbReference type="Proteomes" id="UP001552521"/>
    </source>
</evidence>
<feature type="compositionally biased region" description="Acidic residues" evidence="2">
    <location>
        <begin position="180"/>
        <end position="193"/>
    </location>
</feature>
<dbReference type="SUPFAM" id="SSF53474">
    <property type="entry name" value="alpha/beta-Hydrolases"/>
    <property type="match status" value="1"/>
</dbReference>
<feature type="compositionally biased region" description="Low complexity" evidence="2">
    <location>
        <begin position="194"/>
        <end position="203"/>
    </location>
</feature>
<dbReference type="PRINTS" id="PR00111">
    <property type="entry name" value="ABHYDROLASE"/>
</dbReference>
<dbReference type="InterPro" id="IPR050266">
    <property type="entry name" value="AB_hydrolase_sf"/>
</dbReference>
<protein>
    <submittedName>
        <fullName evidence="4">Alpha/beta hydrolase</fullName>
    </submittedName>
</protein>
<dbReference type="EMBL" id="JBFAQK010000001">
    <property type="protein sequence ID" value="MEV4679483.1"/>
    <property type="molecule type" value="Genomic_DNA"/>
</dbReference>
<feature type="region of interest" description="Disordered" evidence="2">
    <location>
        <begin position="180"/>
        <end position="212"/>
    </location>
</feature>
<feature type="domain" description="AB hydrolase-1" evidence="3">
    <location>
        <begin position="14"/>
        <end position="263"/>
    </location>
</feature>
<dbReference type="Pfam" id="PF12697">
    <property type="entry name" value="Abhydrolase_6"/>
    <property type="match status" value="1"/>
</dbReference>
<keyword evidence="1 4" id="KW-0378">Hydrolase</keyword>
<sequence length="277" mass="29365">MTISFDRTGQGPTVVLLHSGVCDRRMWDLQWQSLADAGYEVVRCDFRGFGETPAGTGPYSDADDVLELLDTLGIGRAALIGSSYGGKVALELAARRPELAAALVLLCAGQPGRPPGPRLRAFGRQEDALIEADDLEGAVELNVSTWLGPEADDETREAVRRMQRHAFEVQLAAEKEFADAEPAEGGADGEEAGDAGAAGDGPAQSPEPDLSRIDAPCLAVSGARDVEDFRQIAAGLPALIPGARHVELPWAQHLPSLERPAEVTPLITGFLAEHATR</sequence>
<evidence type="ECO:0000313" key="4">
    <source>
        <dbReference type="EMBL" id="MEV4679483.1"/>
    </source>
</evidence>
<name>A0ABV3HM54_9ACTN</name>
<gene>
    <name evidence="4" type="ORF">AB0K36_01600</name>
</gene>
<dbReference type="Gene3D" id="3.40.50.1820">
    <property type="entry name" value="alpha/beta hydrolase"/>
    <property type="match status" value="1"/>
</dbReference>
<proteinExistence type="predicted"/>
<keyword evidence="5" id="KW-1185">Reference proteome</keyword>
<dbReference type="PANTHER" id="PTHR43798">
    <property type="entry name" value="MONOACYLGLYCEROL LIPASE"/>
    <property type="match status" value="1"/>
</dbReference>
<accession>A0ABV3HM54</accession>
<dbReference type="Proteomes" id="UP001552521">
    <property type="component" value="Unassembled WGS sequence"/>
</dbReference>
<reference evidence="4 5" key="1">
    <citation type="submission" date="2024-06" db="EMBL/GenBank/DDBJ databases">
        <title>The Natural Products Discovery Center: Release of the First 8490 Sequenced Strains for Exploring Actinobacteria Biosynthetic Diversity.</title>
        <authorList>
            <person name="Kalkreuter E."/>
            <person name="Kautsar S.A."/>
            <person name="Yang D."/>
            <person name="Bader C.D."/>
            <person name="Teijaro C.N."/>
            <person name="Fluegel L."/>
            <person name="Davis C.M."/>
            <person name="Simpson J.R."/>
            <person name="Lauterbach L."/>
            <person name="Steele A.D."/>
            <person name="Gui C."/>
            <person name="Meng S."/>
            <person name="Li G."/>
            <person name="Viehrig K."/>
            <person name="Ye F."/>
            <person name="Su P."/>
            <person name="Kiefer A.F."/>
            <person name="Nichols A."/>
            <person name="Cepeda A.J."/>
            <person name="Yan W."/>
            <person name="Fan B."/>
            <person name="Jiang Y."/>
            <person name="Adhikari A."/>
            <person name="Zheng C.-J."/>
            <person name="Schuster L."/>
            <person name="Cowan T.M."/>
            <person name="Smanski M.J."/>
            <person name="Chevrette M.G."/>
            <person name="De Carvalho L.P.S."/>
            <person name="Shen B."/>
        </authorList>
    </citation>
    <scope>NUCLEOTIDE SEQUENCE [LARGE SCALE GENOMIC DNA]</scope>
    <source>
        <strain evidence="4 5">NPDC049344</strain>
    </source>
</reference>
<comment type="caution">
    <text evidence="4">The sequence shown here is derived from an EMBL/GenBank/DDBJ whole genome shotgun (WGS) entry which is preliminary data.</text>
</comment>
<dbReference type="InterPro" id="IPR000073">
    <property type="entry name" value="AB_hydrolase_1"/>
</dbReference>
<dbReference type="GO" id="GO:0016787">
    <property type="term" value="F:hydrolase activity"/>
    <property type="evidence" value="ECO:0007669"/>
    <property type="project" value="UniProtKB-KW"/>
</dbReference>
<organism evidence="4 5">
    <name type="scientific">Streptomyces kurssanovii</name>
    <dbReference type="NCBI Taxonomy" id="67312"/>
    <lineage>
        <taxon>Bacteria</taxon>
        <taxon>Bacillati</taxon>
        <taxon>Actinomycetota</taxon>
        <taxon>Actinomycetes</taxon>
        <taxon>Kitasatosporales</taxon>
        <taxon>Streptomycetaceae</taxon>
        <taxon>Streptomyces</taxon>
    </lineage>
</organism>